<dbReference type="InterPro" id="IPR036188">
    <property type="entry name" value="FAD/NAD-bd_sf"/>
</dbReference>
<dbReference type="OrthoDB" id="5046242at2759"/>
<dbReference type="PANTHER" id="PTHR10742">
    <property type="entry name" value="FLAVIN MONOAMINE OXIDASE"/>
    <property type="match status" value="1"/>
</dbReference>
<organism evidence="3 4">
    <name type="scientific">Phaedon cochleariae</name>
    <name type="common">Mustard beetle</name>
    <dbReference type="NCBI Taxonomy" id="80249"/>
    <lineage>
        <taxon>Eukaryota</taxon>
        <taxon>Metazoa</taxon>
        <taxon>Ecdysozoa</taxon>
        <taxon>Arthropoda</taxon>
        <taxon>Hexapoda</taxon>
        <taxon>Insecta</taxon>
        <taxon>Pterygota</taxon>
        <taxon>Neoptera</taxon>
        <taxon>Endopterygota</taxon>
        <taxon>Coleoptera</taxon>
        <taxon>Polyphaga</taxon>
        <taxon>Cucujiformia</taxon>
        <taxon>Chrysomeloidea</taxon>
        <taxon>Chrysomelidae</taxon>
        <taxon>Chrysomelinae</taxon>
        <taxon>Chrysomelini</taxon>
        <taxon>Phaedon</taxon>
    </lineage>
</organism>
<evidence type="ECO:0000256" key="1">
    <source>
        <dbReference type="SAM" id="SignalP"/>
    </source>
</evidence>
<feature type="chain" id="PRO_5040399708" description="Amine oxidase domain-containing protein" evidence="1">
    <location>
        <begin position="24"/>
        <end position="506"/>
    </location>
</feature>
<evidence type="ECO:0000259" key="2">
    <source>
        <dbReference type="Pfam" id="PF01593"/>
    </source>
</evidence>
<dbReference type="SUPFAM" id="SSF51905">
    <property type="entry name" value="FAD/NAD(P)-binding domain"/>
    <property type="match status" value="1"/>
</dbReference>
<sequence length="506" mass="57357">MKCPTATICSLLALLSMAWTAKQDPSILIIGAGVAGLSTARRLMEAGYSNVKILEAEPRIGGRINSVFFGDAFVDLGARWCHGQNGNVVYQMVEGLDLLGHTEIPFKMYHSSRTVIDEEFAMGLMEAMDGVYSVDGDYPDRYISIGDFCEDRFNSTIHEKYGKDEKKLQIAKEAMYYFEMEVNSNEGSSTWFESTAQSDYLECEGDLVQHWKGKGYKTFLDVLMKKYPEPKNQLPFEDKILLSKEVSEITWNESRPRNSIAAHCSDGSTYTADHLVFTPSLGVLKERMHSMFVPKLPEKKRMAIQNMGYGLVMKVILHYPEIWWKNDCNGFNLIWSDEDRKRAINEFPTGPNLNGRSWVTYMHYSLAVENNPKVLVAWFTGKLVPEIELLSNDTLARGITYVHEKFMGHIYNVTLPDKLIHSDWQSNPHFRGTYSYQTPAAKKGKKATSAQEDLADPIRTAQGRLILQFAGEGTHPHHYSNVHGAVETGFREAERIISYYGKTTNI</sequence>
<dbReference type="AlphaFoldDB" id="A0A9P0GN57"/>
<dbReference type="EMBL" id="OU896709">
    <property type="protein sequence ID" value="CAH1160238.1"/>
    <property type="molecule type" value="Genomic_DNA"/>
</dbReference>
<evidence type="ECO:0000313" key="3">
    <source>
        <dbReference type="EMBL" id="CAH1160238.1"/>
    </source>
</evidence>
<dbReference type="Gene3D" id="3.90.660.10">
    <property type="match status" value="1"/>
</dbReference>
<evidence type="ECO:0000313" key="4">
    <source>
        <dbReference type="Proteomes" id="UP001153737"/>
    </source>
</evidence>
<reference evidence="3" key="1">
    <citation type="submission" date="2022-01" db="EMBL/GenBank/DDBJ databases">
        <authorList>
            <person name="King R."/>
        </authorList>
    </citation>
    <scope>NUCLEOTIDE SEQUENCE</scope>
</reference>
<feature type="signal peptide" evidence="1">
    <location>
        <begin position="1"/>
        <end position="23"/>
    </location>
</feature>
<accession>A0A9P0GN57</accession>
<dbReference type="Gene3D" id="3.50.50.60">
    <property type="entry name" value="FAD/NAD(P)-binding domain"/>
    <property type="match status" value="1"/>
</dbReference>
<protein>
    <recommendedName>
        <fullName evidence="2">Amine oxidase domain-containing protein</fullName>
    </recommendedName>
</protein>
<dbReference type="Pfam" id="PF01593">
    <property type="entry name" value="Amino_oxidase"/>
    <property type="match status" value="1"/>
</dbReference>
<keyword evidence="4" id="KW-1185">Reference proteome</keyword>
<dbReference type="InterPro" id="IPR050281">
    <property type="entry name" value="Flavin_monoamine_oxidase"/>
</dbReference>
<dbReference type="SUPFAM" id="SSF54373">
    <property type="entry name" value="FAD-linked reductases, C-terminal domain"/>
    <property type="match status" value="1"/>
</dbReference>
<proteinExistence type="predicted"/>
<feature type="domain" description="Amine oxidase" evidence="2">
    <location>
        <begin position="34"/>
        <end position="497"/>
    </location>
</feature>
<keyword evidence="1" id="KW-0732">Signal</keyword>
<dbReference type="InterPro" id="IPR002937">
    <property type="entry name" value="Amino_oxidase"/>
</dbReference>
<gene>
    <name evidence="3" type="ORF">PHAECO_LOCUS7115</name>
</gene>
<reference evidence="3" key="2">
    <citation type="submission" date="2022-10" db="EMBL/GenBank/DDBJ databases">
        <authorList>
            <consortium name="ENA_rothamsted_submissions"/>
            <consortium name="culmorum"/>
            <person name="King R."/>
        </authorList>
    </citation>
    <scope>NUCLEOTIDE SEQUENCE</scope>
</reference>
<name>A0A9P0GN57_PHACE</name>
<dbReference type="PANTHER" id="PTHR10742:SF398">
    <property type="entry name" value="AMINE OXIDASE DOMAIN-CONTAINING PROTEIN-RELATED"/>
    <property type="match status" value="1"/>
</dbReference>
<dbReference type="Proteomes" id="UP001153737">
    <property type="component" value="Chromosome 3"/>
</dbReference>
<dbReference type="GO" id="GO:0046592">
    <property type="term" value="F:polyamine oxidase activity"/>
    <property type="evidence" value="ECO:0007669"/>
    <property type="project" value="TreeGrafter"/>
</dbReference>